<evidence type="ECO:0000313" key="1">
    <source>
        <dbReference type="EMBL" id="GBM17020.1"/>
    </source>
</evidence>
<comment type="caution">
    <text evidence="1">The sequence shown here is derived from an EMBL/GenBank/DDBJ whole genome shotgun (WGS) entry which is preliminary data.</text>
</comment>
<protein>
    <submittedName>
        <fullName evidence="1">Uncharacterized protein</fullName>
    </submittedName>
</protein>
<sequence>MLESENIDVCSAVEMIDKTRQAMVKKRSDKGFEEVLVDTRDLCNSIETEAEFQEPEARTIEKKKQYDYESLDEASPKEIQAKHLFCFYFFILDVIINSLQESFEEIKAICGKTGLYVSS</sequence>
<proteinExistence type="predicted"/>
<reference evidence="1 2" key="1">
    <citation type="journal article" date="2019" name="Sci. Rep.">
        <title>Orb-weaving spider Araneus ventricosus genome elucidates the spidroin gene catalogue.</title>
        <authorList>
            <person name="Kono N."/>
            <person name="Nakamura H."/>
            <person name="Ohtoshi R."/>
            <person name="Moran D.A.P."/>
            <person name="Shinohara A."/>
            <person name="Yoshida Y."/>
            <person name="Fujiwara M."/>
            <person name="Mori M."/>
            <person name="Tomita M."/>
            <person name="Arakawa K."/>
        </authorList>
    </citation>
    <scope>NUCLEOTIDE SEQUENCE [LARGE SCALE GENOMIC DNA]</scope>
</reference>
<evidence type="ECO:0000313" key="2">
    <source>
        <dbReference type="Proteomes" id="UP000499080"/>
    </source>
</evidence>
<dbReference type="EMBL" id="BGPR01000382">
    <property type="protein sequence ID" value="GBM17020.1"/>
    <property type="molecule type" value="Genomic_DNA"/>
</dbReference>
<dbReference type="OrthoDB" id="6694091at2759"/>
<organism evidence="1 2">
    <name type="scientific">Araneus ventricosus</name>
    <name type="common">Orbweaver spider</name>
    <name type="synonym">Epeira ventricosa</name>
    <dbReference type="NCBI Taxonomy" id="182803"/>
    <lineage>
        <taxon>Eukaryota</taxon>
        <taxon>Metazoa</taxon>
        <taxon>Ecdysozoa</taxon>
        <taxon>Arthropoda</taxon>
        <taxon>Chelicerata</taxon>
        <taxon>Arachnida</taxon>
        <taxon>Araneae</taxon>
        <taxon>Araneomorphae</taxon>
        <taxon>Entelegynae</taxon>
        <taxon>Araneoidea</taxon>
        <taxon>Araneidae</taxon>
        <taxon>Araneus</taxon>
    </lineage>
</organism>
<name>A0A4Y2DJN8_ARAVE</name>
<dbReference type="Proteomes" id="UP000499080">
    <property type="component" value="Unassembled WGS sequence"/>
</dbReference>
<dbReference type="AlphaFoldDB" id="A0A4Y2DJN8"/>
<gene>
    <name evidence="1" type="ORF">AVEN_133293_1</name>
</gene>
<accession>A0A4Y2DJN8</accession>
<keyword evidence="2" id="KW-1185">Reference proteome</keyword>